<dbReference type="Gene3D" id="3.10.20.90">
    <property type="entry name" value="Phosphatidylinositol 3-kinase Catalytic Subunit, Chain A, domain 1"/>
    <property type="match status" value="1"/>
</dbReference>
<evidence type="ECO:0000256" key="2">
    <source>
        <dbReference type="ARBA" id="ARBA00007293"/>
    </source>
</evidence>
<dbReference type="GO" id="GO:0031410">
    <property type="term" value="C:cytoplasmic vesicle"/>
    <property type="evidence" value="ECO:0007669"/>
    <property type="project" value="UniProtKB-KW"/>
</dbReference>
<evidence type="ECO:0000256" key="10">
    <source>
        <dbReference type="RuleBase" id="RU004384"/>
    </source>
</evidence>
<evidence type="ECO:0000256" key="5">
    <source>
        <dbReference type="ARBA" id="ARBA00023136"/>
    </source>
</evidence>
<dbReference type="Pfam" id="PF02991">
    <property type="entry name" value="ATG8"/>
    <property type="match status" value="1"/>
</dbReference>
<sequence>MEWNQSENRPFKLRKRLATRIREATDIRAKYPNKIPVIVERYQKEKSLPKLDRTKFLVSEDISISQFIFTLRNRMSLTSTQAFYLLVNNNCLPCQSMTVAEVYRDNKDEDGFLYVTYASQEMFGDYGCDKDQ</sequence>
<evidence type="ECO:0000256" key="7">
    <source>
        <dbReference type="ARBA" id="ARBA00023329"/>
    </source>
</evidence>
<keyword evidence="4 10" id="KW-0072">Autophagy</keyword>
<dbReference type="GeneID" id="100566691"/>
<evidence type="ECO:0000256" key="4">
    <source>
        <dbReference type="ARBA" id="ARBA00023006"/>
    </source>
</evidence>
<organism evidence="11 12">
    <name type="scientific">Anolis carolinensis</name>
    <name type="common">Green anole</name>
    <name type="synonym">American chameleon</name>
    <dbReference type="NCBI Taxonomy" id="28377"/>
    <lineage>
        <taxon>Eukaryota</taxon>
        <taxon>Metazoa</taxon>
        <taxon>Chordata</taxon>
        <taxon>Craniata</taxon>
        <taxon>Vertebrata</taxon>
        <taxon>Euteleostomi</taxon>
        <taxon>Lepidosauria</taxon>
        <taxon>Squamata</taxon>
        <taxon>Bifurcata</taxon>
        <taxon>Unidentata</taxon>
        <taxon>Episquamata</taxon>
        <taxon>Toxicofera</taxon>
        <taxon>Iguania</taxon>
        <taxon>Dactyloidae</taxon>
        <taxon>Anolis</taxon>
    </lineage>
</organism>
<keyword evidence="3" id="KW-0963">Cytoplasm</keyword>
<dbReference type="OrthoDB" id="6738456at2759"/>
<keyword evidence="6 9" id="KW-0449">Lipoprotein</keyword>
<keyword evidence="5" id="KW-0472">Membrane</keyword>
<dbReference type="GO" id="GO:0012505">
    <property type="term" value="C:endomembrane system"/>
    <property type="evidence" value="ECO:0007669"/>
    <property type="project" value="UniProtKB-SubCell"/>
</dbReference>
<dbReference type="GO" id="GO:0031625">
    <property type="term" value="F:ubiquitin protein ligase binding"/>
    <property type="evidence" value="ECO:0000318"/>
    <property type="project" value="GO_Central"/>
</dbReference>
<dbReference type="InterPro" id="IPR029071">
    <property type="entry name" value="Ubiquitin-like_domsf"/>
</dbReference>
<dbReference type="GO" id="GO:0008429">
    <property type="term" value="F:phosphatidylethanolamine binding"/>
    <property type="evidence" value="ECO:0000318"/>
    <property type="project" value="GO_Central"/>
</dbReference>
<keyword evidence="7" id="KW-0968">Cytoplasmic vesicle</keyword>
<dbReference type="KEGG" id="acs:100566691"/>
<dbReference type="InParanoid" id="A0A803TKG2"/>
<dbReference type="AlphaFoldDB" id="A0A803TKG2"/>
<evidence type="ECO:0000256" key="1">
    <source>
        <dbReference type="ARBA" id="ARBA00004419"/>
    </source>
</evidence>
<accession>A0A803TKG2</accession>
<dbReference type="SUPFAM" id="SSF54236">
    <property type="entry name" value="Ubiquitin-like"/>
    <property type="match status" value="1"/>
</dbReference>
<evidence type="ECO:0000256" key="6">
    <source>
        <dbReference type="ARBA" id="ARBA00023288"/>
    </source>
</evidence>
<dbReference type="PANTHER" id="PTHR10969">
    <property type="entry name" value="MICROTUBULE-ASSOCIATED PROTEINS 1A/1B LIGHT CHAIN 3-RELATED"/>
    <property type="match status" value="1"/>
</dbReference>
<reference evidence="11" key="1">
    <citation type="submission" date="2009-12" db="EMBL/GenBank/DDBJ databases">
        <title>The Genome Sequence of Anolis carolinensis (Green Anole Lizard).</title>
        <authorList>
            <consortium name="The Genome Sequencing Platform"/>
            <person name="Di Palma F."/>
            <person name="Alfoldi J."/>
            <person name="Heiman D."/>
            <person name="Young S."/>
            <person name="Grabherr M."/>
            <person name="Johnson J."/>
            <person name="Lander E.S."/>
            <person name="Lindblad-Toh K."/>
        </authorList>
    </citation>
    <scope>NUCLEOTIDE SEQUENCE [LARGE SCALE GENOMIC DNA]</scope>
    <source>
        <strain evidence="11">JBL SC #1</strain>
    </source>
</reference>
<evidence type="ECO:0000256" key="3">
    <source>
        <dbReference type="ARBA" id="ARBA00022490"/>
    </source>
</evidence>
<evidence type="ECO:0008006" key="13">
    <source>
        <dbReference type="Google" id="ProtNLM"/>
    </source>
</evidence>
<dbReference type="Ensembl" id="ENSACAT00000044022.1">
    <property type="protein sequence ID" value="ENSACAP00000035702.1"/>
    <property type="gene ID" value="ENSACAG00000041929.1"/>
</dbReference>
<proteinExistence type="inferred from homology"/>
<dbReference type="GO" id="GO:0000421">
    <property type="term" value="C:autophagosome membrane"/>
    <property type="evidence" value="ECO:0000318"/>
    <property type="project" value="GO_Central"/>
</dbReference>
<dbReference type="FunFam" id="3.10.20.90:FF:000149">
    <property type="entry name" value="microtubule-associated proteins 1A/1B light chain 3C"/>
    <property type="match status" value="1"/>
</dbReference>
<dbReference type="RefSeq" id="XP_003223262.1">
    <property type="nucleotide sequence ID" value="XM_003223214.4"/>
</dbReference>
<keyword evidence="12" id="KW-1185">Reference proteome</keyword>
<dbReference type="InterPro" id="IPR004241">
    <property type="entry name" value="Atg8-like"/>
</dbReference>
<dbReference type="GO" id="GO:0000045">
    <property type="term" value="P:autophagosome assembly"/>
    <property type="evidence" value="ECO:0000318"/>
    <property type="project" value="GO_Central"/>
</dbReference>
<dbReference type="GO" id="GO:0000423">
    <property type="term" value="P:mitophagy"/>
    <property type="evidence" value="ECO:0000318"/>
    <property type="project" value="GO_Central"/>
</dbReference>
<evidence type="ECO:0000313" key="11">
    <source>
        <dbReference type="Ensembl" id="ENSACAP00000035702.1"/>
    </source>
</evidence>
<comment type="subcellular location">
    <subcellularLocation>
        <location evidence="1">Cytoplasmic vesicle</location>
        <location evidence="1">Autophagosome</location>
    </subcellularLocation>
    <subcellularLocation>
        <location evidence="8">Endomembrane system</location>
        <topology evidence="8">Lipid-anchor</topology>
    </subcellularLocation>
</comment>
<name>A0A803TKG2_ANOCA</name>
<evidence type="ECO:0000256" key="9">
    <source>
        <dbReference type="PIRSR" id="PIRSR604241-50"/>
    </source>
</evidence>
<gene>
    <name evidence="11" type="primary">LOC100566691</name>
</gene>
<evidence type="ECO:0000256" key="8">
    <source>
        <dbReference type="ARBA" id="ARBA00037868"/>
    </source>
</evidence>
<dbReference type="GeneTree" id="ENSGT00940000161852"/>
<dbReference type="GO" id="GO:0097352">
    <property type="term" value="P:autophagosome maturation"/>
    <property type="evidence" value="ECO:0000318"/>
    <property type="project" value="GO_Central"/>
</dbReference>
<dbReference type="Proteomes" id="UP000001646">
    <property type="component" value="Unplaced"/>
</dbReference>
<reference evidence="11" key="3">
    <citation type="submission" date="2025-09" db="UniProtKB">
        <authorList>
            <consortium name="Ensembl"/>
        </authorList>
    </citation>
    <scope>IDENTIFICATION</scope>
</reference>
<feature type="lipid moiety-binding region" description="Phosphatidylserine amidated glycine; alternate" evidence="9">
    <location>
        <position position="124"/>
    </location>
</feature>
<dbReference type="GO" id="GO:0006995">
    <property type="term" value="P:cellular response to nitrogen starvation"/>
    <property type="evidence" value="ECO:0000318"/>
    <property type="project" value="GO_Central"/>
</dbReference>
<protein>
    <recommendedName>
        <fullName evidence="13">Microtubule associated protein 1 light chain 3 gamma</fullName>
    </recommendedName>
</protein>
<comment type="similarity">
    <text evidence="2 10">Belongs to the ATG8 family.</text>
</comment>
<evidence type="ECO:0000313" key="12">
    <source>
        <dbReference type="Proteomes" id="UP000001646"/>
    </source>
</evidence>
<reference evidence="11" key="2">
    <citation type="submission" date="2025-08" db="UniProtKB">
        <authorList>
            <consortium name="Ensembl"/>
        </authorList>
    </citation>
    <scope>IDENTIFICATION</scope>
</reference>